<dbReference type="RefSeq" id="WP_024727266.1">
    <property type="nucleotide sequence ID" value="NZ_BAABXW010000001.1"/>
</dbReference>
<sequence length="59" mass="7168">MKNDKRVYYNEKEEGYGKKEAFRTLDIEMIQSAKDTLGDIKVTVYWEFKRMNPLTRLYL</sequence>
<evidence type="ECO:0000313" key="1">
    <source>
        <dbReference type="EMBL" id="MEY8633604.1"/>
    </source>
</evidence>
<accession>A0ABV4DIL1</accession>
<dbReference type="Proteomes" id="UP001565219">
    <property type="component" value="Unassembled WGS sequence"/>
</dbReference>
<organism evidence="1 2">
    <name type="scientific">Anaerostipes hominis</name>
    <name type="common">ex Lee et al. 2021</name>
    <dbReference type="NCBI Taxonomy" id="2025494"/>
    <lineage>
        <taxon>Bacteria</taxon>
        <taxon>Bacillati</taxon>
        <taxon>Bacillota</taxon>
        <taxon>Clostridia</taxon>
        <taxon>Lachnospirales</taxon>
        <taxon>Lachnospiraceae</taxon>
        <taxon>Anaerostipes</taxon>
    </lineage>
</organism>
<name>A0ABV4DIL1_9FIRM</name>
<keyword evidence="2" id="KW-1185">Reference proteome</keyword>
<dbReference type="EMBL" id="JBCLTR010000008">
    <property type="protein sequence ID" value="MEY8633604.1"/>
    <property type="molecule type" value="Genomic_DNA"/>
</dbReference>
<evidence type="ECO:0000313" key="2">
    <source>
        <dbReference type="Proteomes" id="UP001565219"/>
    </source>
</evidence>
<gene>
    <name evidence="1" type="ORF">AALG99_08700</name>
</gene>
<comment type="caution">
    <text evidence="1">The sequence shown here is derived from an EMBL/GenBank/DDBJ whole genome shotgun (WGS) entry which is preliminary data.</text>
</comment>
<protein>
    <submittedName>
        <fullName evidence="1">Uncharacterized protein</fullName>
    </submittedName>
</protein>
<proteinExistence type="predicted"/>
<reference evidence="1 2" key="1">
    <citation type="submission" date="2024-03" db="EMBL/GenBank/DDBJ databases">
        <title>Mouse gut bacterial collection (mGBC) of GemPharmatech.</title>
        <authorList>
            <person name="He Y."/>
            <person name="Dong L."/>
            <person name="Wu D."/>
            <person name="Gao X."/>
            <person name="Lin Z."/>
        </authorList>
    </citation>
    <scope>NUCLEOTIDE SEQUENCE [LARGE SCALE GENOMIC DNA]</scope>
    <source>
        <strain evidence="1 2">32-10</strain>
    </source>
</reference>